<evidence type="ECO:0000313" key="1">
    <source>
        <dbReference type="Proteomes" id="UP000025227"/>
    </source>
</evidence>
<sequence length="134" mass="15549">MCFTTNLRKSITAKSLTGSLHKISTLGWAKHKRRSSGLERSEWRYRNENGNRLAGLLSAVRLFHGNSFFQKEEHRRWTWESPNGTTHAELDHIVTNRKWYLPDFPDSDKISVDLLRAGGYGFHALLATHMTFYL</sequence>
<reference evidence="2" key="1">
    <citation type="submission" date="2020-12" db="UniProtKB">
        <authorList>
            <consortium name="WormBaseParasite"/>
        </authorList>
    </citation>
    <scope>IDENTIFICATION</scope>
    <source>
        <strain evidence="2">MHco3</strain>
    </source>
</reference>
<evidence type="ECO:0000313" key="2">
    <source>
        <dbReference type="WBParaSite" id="HCON_00174590-00001"/>
    </source>
</evidence>
<dbReference type="OrthoDB" id="5844535at2759"/>
<keyword evidence="1" id="KW-1185">Reference proteome</keyword>
<proteinExistence type="predicted"/>
<dbReference type="AlphaFoldDB" id="A0A7I5EEB4"/>
<dbReference type="Proteomes" id="UP000025227">
    <property type="component" value="Unplaced"/>
</dbReference>
<dbReference type="WBParaSite" id="HCON_00174590-00001">
    <property type="protein sequence ID" value="HCON_00174590-00001"/>
    <property type="gene ID" value="HCON_00174590"/>
</dbReference>
<protein>
    <submittedName>
        <fullName evidence="2">Beta-galactosidase</fullName>
    </submittedName>
</protein>
<name>A0A7I5EEB4_HAECO</name>
<organism evidence="1 2">
    <name type="scientific">Haemonchus contortus</name>
    <name type="common">Barber pole worm</name>
    <dbReference type="NCBI Taxonomy" id="6289"/>
    <lineage>
        <taxon>Eukaryota</taxon>
        <taxon>Metazoa</taxon>
        <taxon>Ecdysozoa</taxon>
        <taxon>Nematoda</taxon>
        <taxon>Chromadorea</taxon>
        <taxon>Rhabditida</taxon>
        <taxon>Rhabditina</taxon>
        <taxon>Rhabditomorpha</taxon>
        <taxon>Strongyloidea</taxon>
        <taxon>Trichostrongylidae</taxon>
        <taxon>Haemonchus</taxon>
    </lineage>
</organism>
<accession>A0A7I5EEB4</accession>